<dbReference type="AlphaFoldDB" id="A0ABD2MJW5"/>
<protein>
    <submittedName>
        <fullName evidence="2">Uncharacterized protein</fullName>
    </submittedName>
</protein>
<evidence type="ECO:0000313" key="3">
    <source>
        <dbReference type="Proteomes" id="UP001516400"/>
    </source>
</evidence>
<feature type="compositionally biased region" description="Basic and acidic residues" evidence="1">
    <location>
        <begin position="1"/>
        <end position="14"/>
    </location>
</feature>
<sequence length="61" mass="7162">MAVLKLKRETEAKKPTRKRRQAVTRSLYRNHDSAEDGLDQECEEDDCACIYCNDLYSRLKP</sequence>
<organism evidence="2 3">
    <name type="scientific">Cryptolaemus montrouzieri</name>
    <dbReference type="NCBI Taxonomy" id="559131"/>
    <lineage>
        <taxon>Eukaryota</taxon>
        <taxon>Metazoa</taxon>
        <taxon>Ecdysozoa</taxon>
        <taxon>Arthropoda</taxon>
        <taxon>Hexapoda</taxon>
        <taxon>Insecta</taxon>
        <taxon>Pterygota</taxon>
        <taxon>Neoptera</taxon>
        <taxon>Endopterygota</taxon>
        <taxon>Coleoptera</taxon>
        <taxon>Polyphaga</taxon>
        <taxon>Cucujiformia</taxon>
        <taxon>Coccinelloidea</taxon>
        <taxon>Coccinellidae</taxon>
        <taxon>Scymninae</taxon>
        <taxon>Scymnini</taxon>
        <taxon>Cryptolaemus</taxon>
    </lineage>
</organism>
<feature type="non-terminal residue" evidence="2">
    <location>
        <position position="61"/>
    </location>
</feature>
<gene>
    <name evidence="2" type="ORF">HHI36_010848</name>
</gene>
<keyword evidence="3" id="KW-1185">Reference proteome</keyword>
<accession>A0ABD2MJW5</accession>
<proteinExistence type="predicted"/>
<reference evidence="2 3" key="1">
    <citation type="journal article" date="2021" name="BMC Biol.">
        <title>Horizontally acquired antibacterial genes associated with adaptive radiation of ladybird beetles.</title>
        <authorList>
            <person name="Li H.S."/>
            <person name="Tang X.F."/>
            <person name="Huang Y.H."/>
            <person name="Xu Z.Y."/>
            <person name="Chen M.L."/>
            <person name="Du X.Y."/>
            <person name="Qiu B.Y."/>
            <person name="Chen P.T."/>
            <person name="Zhang W."/>
            <person name="Slipinski A."/>
            <person name="Escalona H.E."/>
            <person name="Waterhouse R.M."/>
            <person name="Zwick A."/>
            <person name="Pang H."/>
        </authorList>
    </citation>
    <scope>NUCLEOTIDE SEQUENCE [LARGE SCALE GENOMIC DNA]</scope>
    <source>
        <strain evidence="2">SYSU2018</strain>
    </source>
</reference>
<dbReference type="Proteomes" id="UP001516400">
    <property type="component" value="Unassembled WGS sequence"/>
</dbReference>
<name>A0ABD2MJW5_9CUCU</name>
<evidence type="ECO:0000313" key="2">
    <source>
        <dbReference type="EMBL" id="KAL3266686.1"/>
    </source>
</evidence>
<feature type="region of interest" description="Disordered" evidence="1">
    <location>
        <begin position="1"/>
        <end position="30"/>
    </location>
</feature>
<comment type="caution">
    <text evidence="2">The sequence shown here is derived from an EMBL/GenBank/DDBJ whole genome shotgun (WGS) entry which is preliminary data.</text>
</comment>
<dbReference type="EMBL" id="JABFTP020000001">
    <property type="protein sequence ID" value="KAL3266686.1"/>
    <property type="molecule type" value="Genomic_DNA"/>
</dbReference>
<evidence type="ECO:0000256" key="1">
    <source>
        <dbReference type="SAM" id="MobiDB-lite"/>
    </source>
</evidence>